<evidence type="ECO:0000256" key="11">
    <source>
        <dbReference type="SAM" id="MobiDB-lite"/>
    </source>
</evidence>
<name>A0A316YD93_9BASI</name>
<evidence type="ECO:0000313" key="15">
    <source>
        <dbReference type="EMBL" id="PWN87172.1"/>
    </source>
</evidence>
<evidence type="ECO:0000256" key="10">
    <source>
        <dbReference type="ARBA" id="ARBA00023180"/>
    </source>
</evidence>
<evidence type="ECO:0000256" key="2">
    <source>
        <dbReference type="ARBA" id="ARBA00007904"/>
    </source>
</evidence>
<keyword evidence="10" id="KW-0325">Glycoprotein</keyword>
<dbReference type="OrthoDB" id="28092at2759"/>
<dbReference type="InterPro" id="IPR058545">
    <property type="entry name" value="Beta-prop_EMC1_1st"/>
</dbReference>
<feature type="region of interest" description="Disordered" evidence="11">
    <location>
        <begin position="635"/>
        <end position="701"/>
    </location>
</feature>
<evidence type="ECO:0000259" key="14">
    <source>
        <dbReference type="Pfam" id="PF25293"/>
    </source>
</evidence>
<keyword evidence="16" id="KW-1185">Reference proteome</keyword>
<dbReference type="GO" id="GO:0034975">
    <property type="term" value="P:protein folding in endoplasmic reticulum"/>
    <property type="evidence" value="ECO:0007669"/>
    <property type="project" value="TreeGrafter"/>
</dbReference>
<evidence type="ECO:0000256" key="9">
    <source>
        <dbReference type="ARBA" id="ARBA00023136"/>
    </source>
</evidence>
<dbReference type="RefSeq" id="XP_025374370.1">
    <property type="nucleotide sequence ID" value="XM_025522874.1"/>
</dbReference>
<evidence type="ECO:0000256" key="7">
    <source>
        <dbReference type="ARBA" id="ARBA00022824"/>
    </source>
</evidence>
<dbReference type="Proteomes" id="UP000245768">
    <property type="component" value="Unassembled WGS sequence"/>
</dbReference>
<evidence type="ECO:0000256" key="12">
    <source>
        <dbReference type="SAM" id="SignalP"/>
    </source>
</evidence>
<comment type="subcellular location">
    <subcellularLocation>
        <location evidence="1">Endoplasmic reticulum membrane</location>
        <topology evidence="1">Single-pass type I membrane protein</topology>
    </subcellularLocation>
</comment>
<reference evidence="15" key="1">
    <citation type="journal article" date="2018" name="Mol. Biol. Evol.">
        <title>Broad Genomic Sampling Reveals a Smut Pathogenic Ancestry of the Fungal Clade Ustilaginomycotina.</title>
        <authorList>
            <person name="Kijpornyongpan T."/>
            <person name="Mondo S.J."/>
            <person name="Barry K."/>
            <person name="Sandor L."/>
            <person name="Lee J."/>
            <person name="Lipzen A."/>
            <person name="Pangilinan J."/>
            <person name="LaButti K."/>
            <person name="Hainaut M."/>
            <person name="Henrissat B."/>
            <person name="Grigoriev I.V."/>
            <person name="Spatafora J.W."/>
            <person name="Aime M.C."/>
        </authorList>
    </citation>
    <scope>NUCLEOTIDE SEQUENCE [LARGE SCALE GENOMIC DNA]</scope>
    <source>
        <strain evidence="15">MCA 4198</strain>
    </source>
</reference>
<gene>
    <name evidence="15" type="ORF">FA10DRAFT_269775</name>
</gene>
<evidence type="ECO:0000256" key="4">
    <source>
        <dbReference type="ARBA" id="ARBA00020824"/>
    </source>
</evidence>
<feature type="chain" id="PRO_5016294147" description="ER membrane protein complex subunit 1" evidence="12">
    <location>
        <begin position="21"/>
        <end position="1312"/>
    </location>
</feature>
<comment type="similarity">
    <text evidence="2">Belongs to the EMC1 family.</text>
</comment>
<dbReference type="Pfam" id="PF25293">
    <property type="entry name" value="Beta-prop_EMC1_N"/>
    <property type="match status" value="1"/>
</dbReference>
<accession>A0A316YD93</accession>
<feature type="signal peptide" evidence="12">
    <location>
        <begin position="1"/>
        <end position="20"/>
    </location>
</feature>
<evidence type="ECO:0000259" key="13">
    <source>
        <dbReference type="Pfam" id="PF07774"/>
    </source>
</evidence>
<keyword evidence="9" id="KW-0472">Membrane</keyword>
<feature type="compositionally biased region" description="Low complexity" evidence="11">
    <location>
        <begin position="646"/>
        <end position="658"/>
    </location>
</feature>
<evidence type="ECO:0000256" key="5">
    <source>
        <dbReference type="ARBA" id="ARBA00022692"/>
    </source>
</evidence>
<protein>
    <recommendedName>
        <fullName evidence="4">ER membrane protein complex subunit 1</fullName>
    </recommendedName>
</protein>
<evidence type="ECO:0000256" key="3">
    <source>
        <dbReference type="ARBA" id="ARBA00011276"/>
    </source>
</evidence>
<dbReference type="InterPro" id="IPR015943">
    <property type="entry name" value="WD40/YVTN_repeat-like_dom_sf"/>
</dbReference>
<dbReference type="Gene3D" id="2.130.10.10">
    <property type="entry name" value="YVTN repeat-like/Quinoprotein amine dehydrogenase"/>
    <property type="match status" value="1"/>
</dbReference>
<feature type="domain" description="ER membrane protein complex subunit 1 C-terminal" evidence="13">
    <location>
        <begin position="1046"/>
        <end position="1312"/>
    </location>
</feature>
<organism evidence="15 16">
    <name type="scientific">Acaromyces ingoldii</name>
    <dbReference type="NCBI Taxonomy" id="215250"/>
    <lineage>
        <taxon>Eukaryota</taxon>
        <taxon>Fungi</taxon>
        <taxon>Dikarya</taxon>
        <taxon>Basidiomycota</taxon>
        <taxon>Ustilaginomycotina</taxon>
        <taxon>Exobasidiomycetes</taxon>
        <taxon>Exobasidiales</taxon>
        <taxon>Cryptobasidiaceae</taxon>
        <taxon>Acaromyces</taxon>
    </lineage>
</organism>
<dbReference type="InterPro" id="IPR011678">
    <property type="entry name" value="EMC1_C"/>
</dbReference>
<evidence type="ECO:0000256" key="8">
    <source>
        <dbReference type="ARBA" id="ARBA00022989"/>
    </source>
</evidence>
<dbReference type="EMBL" id="KZ819641">
    <property type="protein sequence ID" value="PWN87172.1"/>
    <property type="molecule type" value="Genomic_DNA"/>
</dbReference>
<keyword evidence="6 12" id="KW-0732">Signal</keyword>
<sequence>MARLTMAWTLLLSLLFSLLAFGASAGAQATVSSGKGTTQVHHMGIPYPAFSSHNSTHLGRFTHLQPRFQRLLRHGQDPNDKTQTAILVAGRPGHDDVGEATGARVVAALNPRNGEPVWRRIHNKTDPVTSMHTSSDVLVTLSGLHQTRVALFHALSGQELWSRTMDARVSSHQGVSDAALVPLSYTPPAGSGFAAAAPDVIVVDRDGTVQRFAGVNGRSLWVTKAEEEAQRQQDGALPVKVHATQQHVVVVYLVPAQASRLLSAFSSGQTYSLSVDVLSGRTGKRLSTFDVPGSSVDMASLPFPLSNSDAKTISNIAILGKDATDDKSIVKPQLVWLQRDGSVKSLDVVLPAGDDDEEDGGAGQVVVTISPSAITTVKPRQASRFVSLSEVPPLTTRGLIVAACNDGRGEVLRVDGVKRGIASGWEFEEEALDSVYAGSIDRKGQGFINRVFFGSGQKLLNFHVFWADANDGEGQVTGQSFQYDHDLHGDVFAAPFEVSQVSPFQLVTRATFVTASASVRMIQEDRHMWMREDGLSHTTASILIDLPEAKLGEGAAGEGDAARVILQGEGFLARLQRHAFALQDLPAWTMGTVTRIVQDIPGSMDNFKAFPLPGSKKGAAGDEDTTEMWKLPQNTMAQQQPPPPQQQQKPLQQQKRPLGGVAAADTPKRRPPPAGVPEVNTRRVTKPANPDDVPPPTSLAPRVADRANVTATLVRDAFGLRKLLVATSEKGKIYAMDSQTGRFIWEKSLVGFGDGEGAPVPKVEIKLLALTRPIGGAPAAVAVDAGGVAATTTTTAAAAAEEEEKQASAQLAQPGLLTVIAHVKPPGGITVTRMWEIDPLTGEFPTGVDKGQTGTALFVGDAKDSFLLPLQADETGGGGSQSVVGVVDGKTNHLHVYPDSPSVLKAFESLSPNFVFSFVEGEGSGRLAGYAVVDPTAKQAPSGRSTFASEKVWQVLFDRGEEVVQVARSTSLRDAVASQGKVLGNRQTLYKYLNPHALVVVTRDVVRRTAKVYVVDGIRGTILHEAVVAPEGKFSLSAAKPTVAFTENWITVSASVDVDEGEALAEYKGKHTQTRVVSIELYDVDTGLGSRDETWKWKGVFSSFASRLSEHGDGGAAGAGAAGEGQALAASPIQVFSQVYVLPYADGLRAMAATRTRHGITQKALLASSAGDASPSTGGGLLIQLPRRLLDPRRVTGGRKPTTAELEEGLSPYEAYVHDAVAPGTASRLRFATGSMQEADCITAAPALLESTSVVFVSGLDWLVASVTPSGTFDILSASFNKPQLILTIAVLSVGLAVTKPMVAAKFLKARW</sequence>
<dbReference type="GO" id="GO:0072546">
    <property type="term" value="C:EMC complex"/>
    <property type="evidence" value="ECO:0007669"/>
    <property type="project" value="InterPro"/>
</dbReference>
<evidence type="ECO:0000313" key="16">
    <source>
        <dbReference type="Proteomes" id="UP000245768"/>
    </source>
</evidence>
<feature type="domain" description="EMC1 first beta-propeller" evidence="14">
    <location>
        <begin position="98"/>
        <end position="255"/>
    </location>
</feature>
<comment type="subunit">
    <text evidence="3">Component of the ER membrane protein complex (EMC).</text>
</comment>
<dbReference type="InterPro" id="IPR011047">
    <property type="entry name" value="Quinoprotein_ADH-like_sf"/>
</dbReference>
<dbReference type="STRING" id="215250.A0A316YD93"/>
<dbReference type="Pfam" id="PF07774">
    <property type="entry name" value="EMC1_C"/>
    <property type="match status" value="1"/>
</dbReference>
<keyword evidence="5" id="KW-0812">Transmembrane</keyword>
<keyword evidence="8" id="KW-1133">Transmembrane helix</keyword>
<evidence type="ECO:0000256" key="1">
    <source>
        <dbReference type="ARBA" id="ARBA00004115"/>
    </source>
</evidence>
<keyword evidence="7" id="KW-0256">Endoplasmic reticulum</keyword>
<dbReference type="SUPFAM" id="SSF50998">
    <property type="entry name" value="Quinoprotein alcohol dehydrogenase-like"/>
    <property type="match status" value="1"/>
</dbReference>
<dbReference type="InParanoid" id="A0A316YD93"/>
<dbReference type="PANTHER" id="PTHR21573">
    <property type="entry name" value="ER MEMBRANE PROTEIN COMPLEX SUBUNIT 1"/>
    <property type="match status" value="1"/>
</dbReference>
<evidence type="ECO:0000256" key="6">
    <source>
        <dbReference type="ARBA" id="ARBA00022729"/>
    </source>
</evidence>
<proteinExistence type="inferred from homology"/>
<dbReference type="PANTHER" id="PTHR21573:SF0">
    <property type="entry name" value="ER MEMBRANE PROTEIN COMPLEX SUBUNIT 1"/>
    <property type="match status" value="1"/>
</dbReference>
<dbReference type="InterPro" id="IPR026895">
    <property type="entry name" value="EMC1"/>
</dbReference>
<dbReference type="GeneID" id="37044790"/>